<dbReference type="Proteomes" id="UP001295740">
    <property type="component" value="Unassembled WGS sequence"/>
</dbReference>
<protein>
    <submittedName>
        <fullName evidence="1">Uu.00g023140.m01.CDS01</fullName>
    </submittedName>
</protein>
<keyword evidence="2" id="KW-1185">Reference proteome</keyword>
<name>A0AAI8YR17_9PEZI</name>
<organism evidence="1 2">
    <name type="scientific">Anthostomella pinea</name>
    <dbReference type="NCBI Taxonomy" id="933095"/>
    <lineage>
        <taxon>Eukaryota</taxon>
        <taxon>Fungi</taxon>
        <taxon>Dikarya</taxon>
        <taxon>Ascomycota</taxon>
        <taxon>Pezizomycotina</taxon>
        <taxon>Sordariomycetes</taxon>
        <taxon>Xylariomycetidae</taxon>
        <taxon>Xylariales</taxon>
        <taxon>Xylariaceae</taxon>
        <taxon>Anthostomella</taxon>
    </lineage>
</organism>
<evidence type="ECO:0000313" key="2">
    <source>
        <dbReference type="Proteomes" id="UP001295740"/>
    </source>
</evidence>
<proteinExistence type="predicted"/>
<reference evidence="1" key="1">
    <citation type="submission" date="2023-10" db="EMBL/GenBank/DDBJ databases">
        <authorList>
            <person name="Hackl T."/>
        </authorList>
    </citation>
    <scope>NUCLEOTIDE SEQUENCE</scope>
</reference>
<evidence type="ECO:0000313" key="1">
    <source>
        <dbReference type="EMBL" id="CAJ2514195.1"/>
    </source>
</evidence>
<dbReference type="EMBL" id="CAUWAG010000020">
    <property type="protein sequence ID" value="CAJ2514195.1"/>
    <property type="molecule type" value="Genomic_DNA"/>
</dbReference>
<gene>
    <name evidence="1" type="ORF">KHLLAP_LOCUS14663</name>
</gene>
<comment type="caution">
    <text evidence="1">The sequence shown here is derived from an EMBL/GenBank/DDBJ whole genome shotgun (WGS) entry which is preliminary data.</text>
</comment>
<sequence length="302" mass="34474">MTSNSPFSPPVTYADVYTYDGNPDYQPVRLHLHDESGQCATAVHATSGCSIDVGDRVYCLAPEATSPIPDELRRRFKEKCQRAGKIVFVDPAHRWLWMTSDNRLSKGLSKQPEDLQRYGNRLVDDIYTFSRKHHEPLHTSVTRQYILTPRDLPLVECGDIRHFFAAIWPSKTPQDSLRLAVASFNHRSSAGVSEADLKGCHIMSRRILFQGMTWCESHGRVVEAHDGNRVIESTLFHEVDALGSPITRVHDPARWIGEIRDIVDELEIDDERDARKFVFSDGTGVETTIHVWKREVIQIIRR</sequence>
<accession>A0AAI8YR17</accession>
<dbReference type="AlphaFoldDB" id="A0AAI8YR17"/>